<name>A0A0M0L5U1_9BACI</name>
<keyword evidence="2" id="KW-1185">Reference proteome</keyword>
<dbReference type="SUPFAM" id="SSF47413">
    <property type="entry name" value="lambda repressor-like DNA-binding domains"/>
    <property type="match status" value="1"/>
</dbReference>
<protein>
    <recommendedName>
        <fullName evidence="3">HTH cro/C1-type domain-containing protein</fullName>
    </recommendedName>
</protein>
<dbReference type="AlphaFoldDB" id="A0A0M0L5U1"/>
<dbReference type="EMBL" id="LILC01000013">
    <property type="protein sequence ID" value="KOO46414.1"/>
    <property type="molecule type" value="Genomic_DNA"/>
</dbReference>
<dbReference type="NCBIfam" id="NF038310">
    <property type="entry name" value="lysogeny_AimR"/>
    <property type="match status" value="1"/>
</dbReference>
<evidence type="ECO:0008006" key="3">
    <source>
        <dbReference type="Google" id="ProtNLM"/>
    </source>
</evidence>
<accession>A0A0M0L5U1</accession>
<comment type="caution">
    <text evidence="1">The sequence shown here is derived from an EMBL/GenBank/DDBJ whole genome shotgun (WGS) entry which is preliminary data.</text>
</comment>
<dbReference type="RefSeq" id="WP_053401503.1">
    <property type="nucleotide sequence ID" value="NZ_LILC01000013.1"/>
</dbReference>
<dbReference type="InterPro" id="IPR001387">
    <property type="entry name" value="Cro/C1-type_HTH"/>
</dbReference>
<dbReference type="InterPro" id="IPR010982">
    <property type="entry name" value="Lambda_DNA-bd_dom_sf"/>
</dbReference>
<dbReference type="CDD" id="cd00093">
    <property type="entry name" value="HTH_XRE"/>
    <property type="match status" value="1"/>
</dbReference>
<dbReference type="Pfam" id="PF22871">
    <property type="entry name" value="AimR"/>
    <property type="match status" value="1"/>
</dbReference>
<organism evidence="1 2">
    <name type="scientific">Priestia koreensis</name>
    <dbReference type="NCBI Taxonomy" id="284581"/>
    <lineage>
        <taxon>Bacteria</taxon>
        <taxon>Bacillati</taxon>
        <taxon>Bacillota</taxon>
        <taxon>Bacilli</taxon>
        <taxon>Bacillales</taxon>
        <taxon>Bacillaceae</taxon>
        <taxon>Priestia</taxon>
    </lineage>
</organism>
<dbReference type="STRING" id="284581.AMD01_11325"/>
<dbReference type="OrthoDB" id="2898304at2"/>
<dbReference type="InterPro" id="IPR047705">
    <property type="entry name" value="AimR-like"/>
</dbReference>
<sequence length="368" mass="43361">MREILKKELLHKGYQRKEIAESIGTTSSTITKFLDGTQEVSIDTVLQFIRYVMPQNEKRMMIYFCLEAEKPANLSAAMEYCSTNRLMKTLAKLIDKAKESSNIELKQLAALYETLLRWQHGIYNFDIQEELIALRKLKTDSEECKVFSKLLEVCMYYYKTQYTVVKDLTNELINDLDQLKRTYLQKSYKARLNEIMSYVFLKLNNLKLAREYARKVIKAKIGTAFNAFAYFVIGSSYMFSEYDKTLHYLEKSHKLYSKYSPHNADDILNKIEFTNAYWNVHNINYTNELILHYYKKKNNHHDIPQLEVPTNDSFQLFLIGSINADRTLLIKTFTNFIHKNDIFNATLVKEELAQLDENSYLLEQMLLV</sequence>
<evidence type="ECO:0000313" key="2">
    <source>
        <dbReference type="Proteomes" id="UP000037558"/>
    </source>
</evidence>
<reference evidence="2" key="1">
    <citation type="submission" date="2015-08" db="EMBL/GenBank/DDBJ databases">
        <title>Fjat-14210 dsm16467.</title>
        <authorList>
            <person name="Liu B."/>
            <person name="Wang J."/>
            <person name="Zhu Y."/>
            <person name="Liu G."/>
            <person name="Chen Q."/>
            <person name="Chen Z."/>
            <person name="Lan J."/>
            <person name="Che J."/>
            <person name="Ge C."/>
            <person name="Shi H."/>
            <person name="Pan Z."/>
            <person name="Liu X."/>
        </authorList>
    </citation>
    <scope>NUCLEOTIDE SEQUENCE [LARGE SCALE GENOMIC DNA]</scope>
    <source>
        <strain evidence="2">DSM 16467</strain>
    </source>
</reference>
<dbReference type="GO" id="GO:0003677">
    <property type="term" value="F:DNA binding"/>
    <property type="evidence" value="ECO:0007669"/>
    <property type="project" value="InterPro"/>
</dbReference>
<dbReference type="Proteomes" id="UP000037558">
    <property type="component" value="Unassembled WGS sequence"/>
</dbReference>
<gene>
    <name evidence="1" type="ORF">AMD01_11325</name>
</gene>
<dbReference type="PATRIC" id="fig|284581.3.peg.2379"/>
<proteinExistence type="predicted"/>
<evidence type="ECO:0000313" key="1">
    <source>
        <dbReference type="EMBL" id="KOO46414.1"/>
    </source>
</evidence>